<feature type="transmembrane region" description="Helical" evidence="1">
    <location>
        <begin position="70"/>
        <end position="91"/>
    </location>
</feature>
<feature type="transmembrane region" description="Helical" evidence="1">
    <location>
        <begin position="12"/>
        <end position="33"/>
    </location>
</feature>
<name>A0A6N3HF55_EUBLI</name>
<sequence>MGKGCKMSKKTFIFLFFYIVYYIIFAFWAYSIWKTPPSNYEAEMFPWFVYSLVFNLFGFIFVKKINYINIAFWFVILSYLFMFGHIITSVFNLETTLLWRPGDYFSTTNKFYASVYAQFALNSIAIGAIIVQKPKENPSIKTVGLERSSYFELKNMKTMGWILFLIGFLTNMISSAKAIGITTTTGSYTSLASGVSSGVLDDFGFFMIPGFAYILSSKSLTKRKSFWFTLSVCLYYMTTMVFSGSRRLQLYAIIVVVICYLWSTQRKSFSLKTLFFVVVGGIFFLDLIYVIRENRTDVMSIVPAFLEQLTSFQFLGNVVGETLTETGISFYSVVAILSTVPSVFPYELGMTFIRTIPSILPIGWLVGDFFNKAASTYVINRYTGLPVGSSLIGDFYWNFGFIGGIVLSLFFGIFIEKISVNLLKKTKYTPLYFSFMYAMLIGLRSGVVEIFRPMLMVLIIPWIIRYIRIRRR</sequence>
<feature type="transmembrane region" description="Helical" evidence="1">
    <location>
        <begin position="111"/>
        <end position="131"/>
    </location>
</feature>
<feature type="transmembrane region" description="Helical" evidence="1">
    <location>
        <begin position="159"/>
        <end position="179"/>
    </location>
</feature>
<feature type="transmembrane region" description="Helical" evidence="1">
    <location>
        <begin position="395"/>
        <end position="415"/>
    </location>
</feature>
<feature type="transmembrane region" description="Helical" evidence="1">
    <location>
        <begin position="427"/>
        <end position="444"/>
    </location>
</feature>
<feature type="transmembrane region" description="Helical" evidence="1">
    <location>
        <begin position="271"/>
        <end position="291"/>
    </location>
</feature>
<organism evidence="2">
    <name type="scientific">Eubacterium limosum</name>
    <dbReference type="NCBI Taxonomy" id="1736"/>
    <lineage>
        <taxon>Bacteria</taxon>
        <taxon>Bacillati</taxon>
        <taxon>Bacillota</taxon>
        <taxon>Clostridia</taxon>
        <taxon>Eubacteriales</taxon>
        <taxon>Eubacteriaceae</taxon>
        <taxon>Eubacterium</taxon>
    </lineage>
</organism>
<dbReference type="InterPro" id="IPR029468">
    <property type="entry name" value="O-ag_pol_Wzy"/>
</dbReference>
<feature type="transmembrane region" description="Helical" evidence="1">
    <location>
        <begin position="248"/>
        <end position="264"/>
    </location>
</feature>
<feature type="transmembrane region" description="Helical" evidence="1">
    <location>
        <begin position="191"/>
        <end position="214"/>
    </location>
</feature>
<feature type="transmembrane region" description="Helical" evidence="1">
    <location>
        <begin position="45"/>
        <end position="63"/>
    </location>
</feature>
<proteinExistence type="predicted"/>
<keyword evidence="1" id="KW-1133">Transmembrane helix</keyword>
<evidence type="ECO:0000256" key="1">
    <source>
        <dbReference type="SAM" id="Phobius"/>
    </source>
</evidence>
<feature type="transmembrane region" description="Helical" evidence="1">
    <location>
        <begin position="450"/>
        <end position="467"/>
    </location>
</feature>
<protein>
    <recommendedName>
        <fullName evidence="3">Oligosaccharide repeat unit polymerase</fullName>
    </recommendedName>
</protein>
<keyword evidence="1" id="KW-0812">Transmembrane</keyword>
<evidence type="ECO:0000313" key="2">
    <source>
        <dbReference type="EMBL" id="VYU75152.1"/>
    </source>
</evidence>
<dbReference type="AlphaFoldDB" id="A0A6N3HF55"/>
<reference evidence="2" key="1">
    <citation type="submission" date="2019-11" db="EMBL/GenBank/DDBJ databases">
        <authorList>
            <person name="Feng L."/>
        </authorList>
    </citation>
    <scope>NUCLEOTIDE SEQUENCE</scope>
    <source>
        <strain evidence="2">ElimosumLFYP34</strain>
    </source>
</reference>
<feature type="transmembrane region" description="Helical" evidence="1">
    <location>
        <begin position="226"/>
        <end position="242"/>
    </location>
</feature>
<dbReference type="EMBL" id="CACRTR010000023">
    <property type="protein sequence ID" value="VYU75152.1"/>
    <property type="molecule type" value="Genomic_DNA"/>
</dbReference>
<evidence type="ECO:0008006" key="3">
    <source>
        <dbReference type="Google" id="ProtNLM"/>
    </source>
</evidence>
<keyword evidence="1" id="KW-0472">Membrane</keyword>
<gene>
    <name evidence="2" type="ORF">ELLFYP34_01199</name>
</gene>
<accession>A0A6N3HF55</accession>
<dbReference type="Pfam" id="PF14296">
    <property type="entry name" value="O-ag_pol_Wzy"/>
    <property type="match status" value="1"/>
</dbReference>